<dbReference type="RefSeq" id="WP_096372653.1">
    <property type="nucleotide sequence ID" value="NZ_AP017624.1"/>
</dbReference>
<comment type="pathway">
    <text evidence="1">Isoprenoid biosynthesis.</text>
</comment>
<dbReference type="Proteomes" id="UP000218067">
    <property type="component" value="Chromosome"/>
</dbReference>
<protein>
    <submittedName>
        <fullName evidence="5">Polyprenyl synthetase</fullName>
    </submittedName>
</protein>
<dbReference type="SFLD" id="SFLDG01017">
    <property type="entry name" value="Polyprenyl_Transferase_Like"/>
    <property type="match status" value="1"/>
</dbReference>
<sequence length="344" mass="36535">MSVSTTHVGEAPRAGMAVLRRSQRECEPFLRNIIGSSAEPLATMARYHFGWWDANGRDAAGTSGKSLRAALAFGAARACGDAREAAPAAAAVELIHNFTLLHDDVMDGDSTRRGRATVWRVWGVNNAILLGDALHALAIRTLTDSLGQGVAVNAITRLEQTCLDLCVGQHQDCSFERCATVTVPDYLRMAAGKTAVLMACACALGAVSARADAATVAAVERFGYELGLAFQIVDDLIGIWGDPARTGKPVGSDLASRKATSPIVVALSSDCEAALELARLYRSDHAMTHREVVHAAELVETAGGRQAAQHFADERMRAAIAALPESMRCSELVALAQLVIDRDK</sequence>
<dbReference type="InterPro" id="IPR033749">
    <property type="entry name" value="Polyprenyl_synt_CS"/>
</dbReference>
<dbReference type="Pfam" id="PF00348">
    <property type="entry name" value="polyprenyl_synt"/>
    <property type="match status" value="1"/>
</dbReference>
<reference evidence="5 6" key="1">
    <citation type="submission" date="2016-08" db="EMBL/GenBank/DDBJ databases">
        <title>Complete genome sequence of Mycobacterium shinshuense, a subspecies of M. ulcerans.</title>
        <authorList>
            <person name="Yoshida M."/>
            <person name="Ogura Y."/>
            <person name="Hayashi T."/>
            <person name="Hoshino Y."/>
        </authorList>
    </citation>
    <scope>NUCLEOTIDE SEQUENCE [LARGE SCALE GENOMIC DNA]</scope>
    <source>
        <strain evidence="6">ATCC 33728</strain>
    </source>
</reference>
<dbReference type="EMBL" id="AP017624">
    <property type="protein sequence ID" value="BAV43650.1"/>
    <property type="molecule type" value="Genomic_DNA"/>
</dbReference>
<dbReference type="GeneID" id="93439336"/>
<dbReference type="InterPro" id="IPR008949">
    <property type="entry name" value="Isoprenoid_synthase_dom_sf"/>
</dbReference>
<dbReference type="GO" id="GO:0004659">
    <property type="term" value="F:prenyltransferase activity"/>
    <property type="evidence" value="ECO:0007669"/>
    <property type="project" value="InterPro"/>
</dbReference>
<comment type="similarity">
    <text evidence="4">Belongs to the FPP/GGPP synthase family.</text>
</comment>
<accession>A0A1B4Y9B7</accession>
<proteinExistence type="inferred from homology"/>
<dbReference type="PROSITE" id="PS00723">
    <property type="entry name" value="POLYPRENYL_SYNTHASE_1"/>
    <property type="match status" value="1"/>
</dbReference>
<keyword evidence="3" id="KW-0460">Magnesium</keyword>
<dbReference type="AlphaFoldDB" id="A0A1B4Y9B7"/>
<dbReference type="InterPro" id="IPR000092">
    <property type="entry name" value="Polyprenyl_synt"/>
</dbReference>
<evidence type="ECO:0000256" key="1">
    <source>
        <dbReference type="ARBA" id="ARBA00005128"/>
    </source>
</evidence>
<dbReference type="CDD" id="cd00685">
    <property type="entry name" value="Trans_IPPS_HT"/>
    <property type="match status" value="1"/>
</dbReference>
<keyword evidence="4" id="KW-0808">Transferase</keyword>
<dbReference type="SUPFAM" id="SSF48576">
    <property type="entry name" value="Terpenoid synthases"/>
    <property type="match status" value="1"/>
</dbReference>
<dbReference type="GO" id="GO:0008299">
    <property type="term" value="P:isoprenoid biosynthetic process"/>
    <property type="evidence" value="ECO:0007669"/>
    <property type="project" value="InterPro"/>
</dbReference>
<evidence type="ECO:0000256" key="3">
    <source>
        <dbReference type="ARBA" id="ARBA00022842"/>
    </source>
</evidence>
<keyword evidence="2" id="KW-0479">Metal-binding</keyword>
<evidence type="ECO:0000313" key="6">
    <source>
        <dbReference type="Proteomes" id="UP000218067"/>
    </source>
</evidence>
<dbReference type="PROSITE" id="PS00444">
    <property type="entry name" value="POLYPRENYL_SYNTHASE_2"/>
    <property type="match status" value="1"/>
</dbReference>
<dbReference type="Gene3D" id="1.10.600.10">
    <property type="entry name" value="Farnesyl Diphosphate Synthase"/>
    <property type="match status" value="1"/>
</dbReference>
<dbReference type="GO" id="GO:0046872">
    <property type="term" value="F:metal ion binding"/>
    <property type="evidence" value="ECO:0007669"/>
    <property type="project" value="UniProtKB-KW"/>
</dbReference>
<organism evidence="5 6">
    <name type="scientific">Mycobacterium ulcerans subsp. shinshuense</name>
    <dbReference type="NCBI Taxonomy" id="1124626"/>
    <lineage>
        <taxon>Bacteria</taxon>
        <taxon>Bacillati</taxon>
        <taxon>Actinomycetota</taxon>
        <taxon>Actinomycetes</taxon>
        <taxon>Mycobacteriales</taxon>
        <taxon>Mycobacteriaceae</taxon>
        <taxon>Mycobacterium</taxon>
        <taxon>Mycobacterium ulcerans group</taxon>
    </lineage>
</organism>
<name>A0A1B4Y9B7_MYCUL</name>
<evidence type="ECO:0000256" key="2">
    <source>
        <dbReference type="ARBA" id="ARBA00022723"/>
    </source>
</evidence>
<dbReference type="SFLD" id="SFLDS00005">
    <property type="entry name" value="Isoprenoid_Synthase_Type_I"/>
    <property type="match status" value="1"/>
</dbReference>
<evidence type="ECO:0000256" key="4">
    <source>
        <dbReference type="RuleBase" id="RU004466"/>
    </source>
</evidence>
<gene>
    <name evidence="5" type="primary">idsB_3</name>
    <name evidence="5" type="ORF">SHTP_4780</name>
</gene>
<dbReference type="PANTHER" id="PTHR12001:SF86">
    <property type="entry name" value="GERANYLGERANYL DIPHOSPHATE SYNTHASE"/>
    <property type="match status" value="1"/>
</dbReference>
<evidence type="ECO:0000313" key="5">
    <source>
        <dbReference type="EMBL" id="BAV43650.1"/>
    </source>
</evidence>
<dbReference type="PANTHER" id="PTHR12001">
    <property type="entry name" value="GERANYLGERANYL PYROPHOSPHATE SYNTHASE"/>
    <property type="match status" value="1"/>
</dbReference>
<dbReference type="NCBIfam" id="NF045549">
    <property type="entry name" value="GGPPsyn_IdsB"/>
    <property type="match status" value="1"/>
</dbReference>